<dbReference type="PANTHER" id="PTHR43506">
    <property type="entry name" value="BIOTIN/LIPOATE A/B PROTEIN LIGASE FAMILY"/>
    <property type="match status" value="1"/>
</dbReference>
<dbReference type="KEGG" id="csee:C10C_0581"/>
<dbReference type="PROSITE" id="PS51733">
    <property type="entry name" value="BPL_LPL_CATALYTIC"/>
    <property type="match status" value="1"/>
</dbReference>
<dbReference type="Gene3D" id="3.30.930.10">
    <property type="entry name" value="Bira Bifunctional Protein, Domain 2"/>
    <property type="match status" value="1"/>
</dbReference>
<dbReference type="EMBL" id="LT993738">
    <property type="protein sequence ID" value="SPN73738.1"/>
    <property type="molecule type" value="Genomic_DNA"/>
</dbReference>
<dbReference type="SUPFAM" id="SSF55681">
    <property type="entry name" value="Class II aaRS and biotin synthetases"/>
    <property type="match status" value="1"/>
</dbReference>
<dbReference type="InterPro" id="IPR053264">
    <property type="entry name" value="Lipoate-ligase_2_inactive"/>
</dbReference>
<dbReference type="OrthoDB" id="9788148at2"/>
<dbReference type="GO" id="GO:0016740">
    <property type="term" value="F:transferase activity"/>
    <property type="evidence" value="ECO:0007669"/>
    <property type="project" value="UniProtKB-KW"/>
</dbReference>
<dbReference type="InterPro" id="IPR045864">
    <property type="entry name" value="aa-tRNA-synth_II/BPL/LPL"/>
</dbReference>
<dbReference type="CDD" id="cd16443">
    <property type="entry name" value="LplA"/>
    <property type="match status" value="1"/>
</dbReference>
<evidence type="ECO:0000313" key="3">
    <source>
        <dbReference type="Proteomes" id="UP000244926"/>
    </source>
</evidence>
<proteinExistence type="predicted"/>
<keyword evidence="2" id="KW-0436">Ligase</keyword>
<reference evidence="3" key="1">
    <citation type="submission" date="2017-11" db="EMBL/GenBank/DDBJ databases">
        <authorList>
            <person name="Seth-Smith MB H."/>
        </authorList>
    </citation>
    <scope>NUCLEOTIDE SEQUENCE [LARGE SCALE GENOMIC DNA]</scope>
</reference>
<organism evidence="2 3">
    <name type="scientific">Chlamydia serpentis</name>
    <dbReference type="NCBI Taxonomy" id="1967782"/>
    <lineage>
        <taxon>Bacteria</taxon>
        <taxon>Pseudomonadati</taxon>
        <taxon>Chlamydiota</taxon>
        <taxon>Chlamydiia</taxon>
        <taxon>Chlamydiales</taxon>
        <taxon>Chlamydiaceae</taxon>
        <taxon>Chlamydia/Chlamydophila group</taxon>
        <taxon>Chlamydia</taxon>
    </lineage>
</organism>
<dbReference type="AlphaFoldDB" id="A0A2R8FBF0"/>
<evidence type="ECO:0000313" key="2">
    <source>
        <dbReference type="EMBL" id="SPN73738.1"/>
    </source>
</evidence>
<dbReference type="RefSeq" id="WP_108896686.1">
    <property type="nucleotide sequence ID" value="NZ_LT993738.1"/>
</dbReference>
<gene>
    <name evidence="2" type="primary">lplA</name>
    <name evidence="2" type="ORF">C10C_0581</name>
</gene>
<name>A0A2R8FBF0_9CHLA</name>
<dbReference type="PANTHER" id="PTHR43506:SF1">
    <property type="entry name" value="BPL_LPL CATALYTIC DOMAIN-CONTAINING PROTEIN"/>
    <property type="match status" value="1"/>
</dbReference>
<dbReference type="GO" id="GO:0016874">
    <property type="term" value="F:ligase activity"/>
    <property type="evidence" value="ECO:0007669"/>
    <property type="project" value="UniProtKB-KW"/>
</dbReference>
<dbReference type="InterPro" id="IPR004143">
    <property type="entry name" value="BPL_LPL_catalytic"/>
</dbReference>
<sequence>MLTPSCIFLDLQGYSIFQQLQIEEALLRVSNQNFCIINTGVQDSIVLGISRNLNQDVNVTRAQKNHIPIIRRYSGGGTVFIDTNTIMVSWIMNSPERFTQPQALLAWTYQIYSPFFPDTFSICENDYVLGKKKVGGNAQYIQKHRWVHHTTFLWDIDIDKLSYYLPIPQKQPDYRQQRSHAEFLTTLRPCFVSRDHFFENIKASGGLLLSWQKLRDEELQKTLAQPHRKATIVLT</sequence>
<protein>
    <submittedName>
        <fullName evidence="2">Probable lipoate-protein ligase A,lipoate-protein ligase A,Lipoate-protein ligase A,lipoyltransferase and lipoate-protein ligase,Biotin/lipoate A/B protein ligase family</fullName>
    </submittedName>
</protein>
<keyword evidence="3" id="KW-1185">Reference proteome</keyword>
<dbReference type="Pfam" id="PF21948">
    <property type="entry name" value="LplA-B_cat"/>
    <property type="match status" value="1"/>
</dbReference>
<accession>A0A2R8FBF0</accession>
<feature type="domain" description="BPL/LPL catalytic" evidence="1">
    <location>
        <begin position="30"/>
        <end position="199"/>
    </location>
</feature>
<dbReference type="Proteomes" id="UP000244926">
    <property type="component" value="Chromosome I"/>
</dbReference>
<keyword evidence="2" id="KW-0808">Transferase</keyword>
<evidence type="ECO:0000259" key="1">
    <source>
        <dbReference type="PROSITE" id="PS51733"/>
    </source>
</evidence>